<dbReference type="Pfam" id="PF01052">
    <property type="entry name" value="FliMN_C"/>
    <property type="match status" value="1"/>
</dbReference>
<reference evidence="5 6" key="1">
    <citation type="journal article" date="2020" name="Int. J. Syst. Evol. Microbiol.">
        <title>Paraburkholderia madseniana sp. nov., a phenolic acid-degrading bacterium isolated from acidic forest soil.</title>
        <authorList>
            <person name="Wilhelm R.C."/>
            <person name="Murphy S.J.L."/>
            <person name="Feriancek N.M."/>
            <person name="Karasz D.C."/>
            <person name="DeRito C.M."/>
            <person name="Newman J.D."/>
            <person name="Buckley D.H."/>
        </authorList>
    </citation>
    <scope>NUCLEOTIDE SEQUENCE [LARGE SCALE GENOMIC DNA]</scope>
    <source>
        <strain evidence="5 6">RP11</strain>
    </source>
</reference>
<dbReference type="SUPFAM" id="SSF101801">
    <property type="entry name" value="Surface presentation of antigens (SPOA)"/>
    <property type="match status" value="1"/>
</dbReference>
<comment type="caution">
    <text evidence="5">The sequence shown here is derived from an EMBL/GenBank/DDBJ whole genome shotgun (WGS) entry which is preliminary data.</text>
</comment>
<evidence type="ECO:0000313" key="5">
    <source>
        <dbReference type="EMBL" id="KAE8754873.1"/>
    </source>
</evidence>
<feature type="compositionally biased region" description="Basic residues" evidence="2">
    <location>
        <begin position="121"/>
        <end position="135"/>
    </location>
</feature>
<protein>
    <submittedName>
        <fullName evidence="5">YscQ/HrcQ family type III secretion apparatus protein</fullName>
    </submittedName>
</protein>
<dbReference type="OrthoDB" id="8929629at2"/>
<feature type="compositionally biased region" description="Basic residues" evidence="2">
    <location>
        <begin position="11"/>
        <end position="29"/>
    </location>
</feature>
<dbReference type="PANTHER" id="PTHR30034:SF6">
    <property type="entry name" value="YOP PROTEINS TRANSLOCATION PROTEIN Q"/>
    <property type="match status" value="1"/>
</dbReference>
<feature type="compositionally biased region" description="Low complexity" evidence="2">
    <location>
        <begin position="104"/>
        <end position="120"/>
    </location>
</feature>
<dbReference type="InterPro" id="IPR036429">
    <property type="entry name" value="SpoA-like_sf"/>
</dbReference>
<dbReference type="AlphaFoldDB" id="A0A6N6W359"/>
<organism evidence="5 6">
    <name type="scientific">Paraburkholderia madseniana</name>
    <dbReference type="NCBI Taxonomy" id="2599607"/>
    <lineage>
        <taxon>Bacteria</taxon>
        <taxon>Pseudomonadati</taxon>
        <taxon>Pseudomonadota</taxon>
        <taxon>Betaproteobacteria</taxon>
        <taxon>Burkholderiales</taxon>
        <taxon>Burkholderiaceae</taxon>
        <taxon>Paraburkholderia</taxon>
    </lineage>
</organism>
<evidence type="ECO:0000259" key="4">
    <source>
        <dbReference type="Pfam" id="PF26304"/>
    </source>
</evidence>
<dbReference type="Pfam" id="PF26304">
    <property type="entry name" value="FliMN_C_rel"/>
    <property type="match status" value="1"/>
</dbReference>
<dbReference type="GO" id="GO:0050918">
    <property type="term" value="P:positive chemotaxis"/>
    <property type="evidence" value="ECO:0007669"/>
    <property type="project" value="TreeGrafter"/>
</dbReference>
<dbReference type="InterPro" id="IPR058805">
    <property type="entry name" value="SpaO_FliMN_C_rel"/>
</dbReference>
<dbReference type="Gene3D" id="2.30.330.10">
    <property type="entry name" value="SpoA-like"/>
    <property type="match status" value="1"/>
</dbReference>
<evidence type="ECO:0000313" key="6">
    <source>
        <dbReference type="Proteomes" id="UP000463700"/>
    </source>
</evidence>
<dbReference type="PANTHER" id="PTHR30034">
    <property type="entry name" value="FLAGELLAR MOTOR SWITCH PROTEIN FLIM"/>
    <property type="match status" value="1"/>
</dbReference>
<name>A0A6N6W359_9BURK</name>
<proteinExistence type="inferred from homology"/>
<dbReference type="InterPro" id="IPR013385">
    <property type="entry name" value="T3SS_SpaO/YscQ/SpaO"/>
</dbReference>
<feature type="domain" description="Flagellar motor switch protein FliN-like C-terminal" evidence="3">
    <location>
        <begin position="464"/>
        <end position="532"/>
    </location>
</feature>
<comment type="similarity">
    <text evidence="1">Belongs to the FliN/MopA/SpaO family.</text>
</comment>
<accession>A0A6N6W359</accession>
<dbReference type="InterPro" id="IPR001543">
    <property type="entry name" value="FliN-like_C"/>
</dbReference>
<feature type="domain" description="SpaO FliM/N C-terminal related" evidence="4">
    <location>
        <begin position="345"/>
        <end position="378"/>
    </location>
</feature>
<dbReference type="GO" id="GO:0030254">
    <property type="term" value="P:protein secretion by the type III secretion system"/>
    <property type="evidence" value="ECO:0007669"/>
    <property type="project" value="InterPro"/>
</dbReference>
<gene>
    <name evidence="5" type="ORF">FSO04_37240</name>
</gene>
<evidence type="ECO:0000256" key="2">
    <source>
        <dbReference type="SAM" id="MobiDB-lite"/>
    </source>
</evidence>
<evidence type="ECO:0000256" key="1">
    <source>
        <dbReference type="ARBA" id="ARBA00009226"/>
    </source>
</evidence>
<evidence type="ECO:0000259" key="3">
    <source>
        <dbReference type="Pfam" id="PF01052"/>
    </source>
</evidence>
<dbReference type="GO" id="GO:0071978">
    <property type="term" value="P:bacterial-type flagellum-dependent swarming motility"/>
    <property type="evidence" value="ECO:0007669"/>
    <property type="project" value="TreeGrafter"/>
</dbReference>
<dbReference type="Proteomes" id="UP000463700">
    <property type="component" value="Unassembled WGS sequence"/>
</dbReference>
<sequence length="534" mass="57110">MGGTGTTAAHGRQRWRGRCVERTRRRGNGRSRGCRDRRSARAPRVRPLAGGGAGQHGCHEIDRAGTAWRRPVERGRRRAHARGQPADRADSRGNRRLTVPPRGPRAGTAPAARGRGAGLPRHGRRVRRRRRRTHRIRMSARDDMAGIADVEVIGATDFEQAGAPGGESPGEPVTPDLAGLLDQVDWRVAQHTNRLLGRFAPRACAIGMAEVDFRWDIGAPTGWRPAVTLRARLGNTRFQVHLESVKLVFGDALPPLDTLPDIALRVLAAQACEQAVEAIERMSGETLLIEAVDVLPSQGAGAEGFAFTLEDPVSGRRMRGCVSGHAIELAAQMCAYWPRAEPALERLPVRCRFVIGHARLTCAELKGTSEGDLLLIKRAVESADGLGVAVAMAGSSRIRMRAQANGDGVQIMDDAGFEDEFADPIGLSPLTDAGPEHALHARGEAGEAVAANGSPHPDANPFGELELGLSFELGEQTLTLGELGAIGPGYVFRLAQPVADTQIGIRVNGRVVGNGQLVSLGDVLGVRVTRLLQA</sequence>
<dbReference type="NCBIfam" id="TIGR02551">
    <property type="entry name" value="SpaO_YscQ"/>
    <property type="match status" value="1"/>
</dbReference>
<dbReference type="EMBL" id="VOSW01000107">
    <property type="protein sequence ID" value="KAE8754873.1"/>
    <property type="molecule type" value="Genomic_DNA"/>
</dbReference>
<feature type="region of interest" description="Disordered" evidence="2">
    <location>
        <begin position="1"/>
        <end position="135"/>
    </location>
</feature>